<dbReference type="EMBL" id="GBRH01231627">
    <property type="protein sequence ID" value="JAD66268.1"/>
    <property type="molecule type" value="Transcribed_RNA"/>
</dbReference>
<proteinExistence type="predicted"/>
<sequence>MVRYASWVKHTQTSWCLRHAVFHQLASFDATCFYLCPSDLPRQPALYILKC</sequence>
<name>A0A0A9BVN8_ARUDO</name>
<evidence type="ECO:0000313" key="1">
    <source>
        <dbReference type="EMBL" id="JAD66268.1"/>
    </source>
</evidence>
<reference evidence="1" key="1">
    <citation type="submission" date="2014-09" db="EMBL/GenBank/DDBJ databases">
        <authorList>
            <person name="Magalhaes I.L.F."/>
            <person name="Oliveira U."/>
            <person name="Santos F.R."/>
            <person name="Vidigal T.H.D.A."/>
            <person name="Brescovit A.D."/>
            <person name="Santos A.J."/>
        </authorList>
    </citation>
    <scope>NUCLEOTIDE SEQUENCE</scope>
    <source>
        <tissue evidence="1">Shoot tissue taken approximately 20 cm above the soil surface</tissue>
    </source>
</reference>
<dbReference type="AlphaFoldDB" id="A0A0A9BVN8"/>
<organism evidence="1">
    <name type="scientific">Arundo donax</name>
    <name type="common">Giant reed</name>
    <name type="synonym">Donax arundinaceus</name>
    <dbReference type="NCBI Taxonomy" id="35708"/>
    <lineage>
        <taxon>Eukaryota</taxon>
        <taxon>Viridiplantae</taxon>
        <taxon>Streptophyta</taxon>
        <taxon>Embryophyta</taxon>
        <taxon>Tracheophyta</taxon>
        <taxon>Spermatophyta</taxon>
        <taxon>Magnoliopsida</taxon>
        <taxon>Liliopsida</taxon>
        <taxon>Poales</taxon>
        <taxon>Poaceae</taxon>
        <taxon>PACMAD clade</taxon>
        <taxon>Arundinoideae</taxon>
        <taxon>Arundineae</taxon>
        <taxon>Arundo</taxon>
    </lineage>
</organism>
<accession>A0A0A9BVN8</accession>
<reference evidence="1" key="2">
    <citation type="journal article" date="2015" name="Data Brief">
        <title>Shoot transcriptome of the giant reed, Arundo donax.</title>
        <authorList>
            <person name="Barrero R.A."/>
            <person name="Guerrero F.D."/>
            <person name="Moolhuijzen P."/>
            <person name="Goolsby J.A."/>
            <person name="Tidwell J."/>
            <person name="Bellgard S.E."/>
            <person name="Bellgard M.I."/>
        </authorList>
    </citation>
    <scope>NUCLEOTIDE SEQUENCE</scope>
    <source>
        <tissue evidence="1">Shoot tissue taken approximately 20 cm above the soil surface</tissue>
    </source>
</reference>
<protein>
    <submittedName>
        <fullName evidence="1">Uncharacterized protein</fullName>
    </submittedName>
</protein>